<sequence>PNSTKESPMHEPVHYIKRIEEKYAKLGYDAYEWIVNEDPPPWQPLLKPLSEIRLGLVATGGIYVTGQVAFHYKDDTSFRAIPKDVATADLRATHFAYDFTDARRDPNVVFPIDTLRGLVQEGFIGSLADYAYTFMGGIYSVRRVREELAPRIVEQLRAERVDAALFVPA</sequence>
<dbReference type="GO" id="GO:0050485">
    <property type="term" value="F:oxidoreductase activity, acting on X-H and Y-H to form an X-Y bond, with a disulfide as acceptor"/>
    <property type="evidence" value="ECO:0007669"/>
    <property type="project" value="InterPro"/>
</dbReference>
<evidence type="ECO:0008006" key="4">
    <source>
        <dbReference type="Google" id="ProtNLM"/>
    </source>
</evidence>
<gene>
    <name evidence="2" type="ORF">ETSY2_03735</name>
</gene>
<protein>
    <recommendedName>
        <fullName evidence="4">Selenoprotein B glycine/betaine/sarcosine/D-proline reductase</fullName>
    </recommendedName>
</protein>
<reference evidence="2 3" key="1">
    <citation type="journal article" date="2014" name="Nature">
        <title>An environmental bacterial taxon with a large and distinct metabolic repertoire.</title>
        <authorList>
            <person name="Wilson M.C."/>
            <person name="Mori T."/>
            <person name="Ruckert C."/>
            <person name="Uria A.R."/>
            <person name="Helf M.J."/>
            <person name="Takada K."/>
            <person name="Gernert C."/>
            <person name="Steffens U.A."/>
            <person name="Heycke N."/>
            <person name="Schmitt S."/>
            <person name="Rinke C."/>
            <person name="Helfrich E.J."/>
            <person name="Brachmann A.O."/>
            <person name="Gurgui C."/>
            <person name="Wakimoto T."/>
            <person name="Kracht M."/>
            <person name="Crusemann M."/>
            <person name="Hentschel U."/>
            <person name="Abe I."/>
            <person name="Matsunaga S."/>
            <person name="Kalinowski J."/>
            <person name="Takeyama H."/>
            <person name="Piel J."/>
        </authorList>
    </citation>
    <scope>NUCLEOTIDE SEQUENCE [LARGE SCALE GENOMIC DNA]</scope>
    <source>
        <strain evidence="3">TSY2</strain>
    </source>
</reference>
<proteinExistence type="predicted"/>
<evidence type="ECO:0000313" key="2">
    <source>
        <dbReference type="EMBL" id="ETX08716.1"/>
    </source>
</evidence>
<evidence type="ECO:0000256" key="1">
    <source>
        <dbReference type="ARBA" id="ARBA00023002"/>
    </source>
</evidence>
<evidence type="ECO:0000313" key="3">
    <source>
        <dbReference type="Proteomes" id="UP000019140"/>
    </source>
</evidence>
<dbReference type="AlphaFoldDB" id="W4MFM0"/>
<dbReference type="InterPro" id="IPR010187">
    <property type="entry name" value="Various_sel_PB"/>
</dbReference>
<comment type="caution">
    <text evidence="2">The sequence shown here is derived from an EMBL/GenBank/DDBJ whole genome shotgun (WGS) entry which is preliminary data.</text>
</comment>
<dbReference type="HOGENOM" id="CLU_1573893_0_0_7"/>
<organism evidence="2 3">
    <name type="scientific">Candidatus Entotheonella gemina</name>
    <dbReference type="NCBI Taxonomy" id="1429439"/>
    <lineage>
        <taxon>Bacteria</taxon>
        <taxon>Pseudomonadati</taxon>
        <taxon>Nitrospinota/Tectimicrobiota group</taxon>
        <taxon>Candidatus Tectimicrobiota</taxon>
        <taxon>Candidatus Entotheonellia</taxon>
        <taxon>Candidatus Entotheonellales</taxon>
        <taxon>Candidatus Entotheonellaceae</taxon>
        <taxon>Candidatus Entotheonella</taxon>
    </lineage>
</organism>
<dbReference type="Pfam" id="PF07355">
    <property type="entry name" value="GRDB"/>
    <property type="match status" value="1"/>
</dbReference>
<name>W4MFM0_9BACT</name>
<keyword evidence="1" id="KW-0560">Oxidoreductase</keyword>
<keyword evidence="3" id="KW-1185">Reference proteome</keyword>
<dbReference type="Proteomes" id="UP000019140">
    <property type="component" value="Unassembled WGS sequence"/>
</dbReference>
<dbReference type="EMBL" id="AZHX01000148">
    <property type="protein sequence ID" value="ETX08716.1"/>
    <property type="molecule type" value="Genomic_DNA"/>
</dbReference>
<feature type="non-terminal residue" evidence="2">
    <location>
        <position position="1"/>
    </location>
</feature>
<accession>W4MFM0</accession>